<reference evidence="1 2" key="1">
    <citation type="submission" date="2019-02" db="EMBL/GenBank/DDBJ databases">
        <title>Deep-cultivation of Planctomycetes and their phenomic and genomic characterization uncovers novel biology.</title>
        <authorList>
            <person name="Wiegand S."/>
            <person name="Jogler M."/>
            <person name="Boedeker C."/>
            <person name="Pinto D."/>
            <person name="Vollmers J."/>
            <person name="Rivas-Marin E."/>
            <person name="Kohn T."/>
            <person name="Peeters S.H."/>
            <person name="Heuer A."/>
            <person name="Rast P."/>
            <person name="Oberbeckmann S."/>
            <person name="Bunk B."/>
            <person name="Jeske O."/>
            <person name="Meyerdierks A."/>
            <person name="Storesund J.E."/>
            <person name="Kallscheuer N."/>
            <person name="Luecker S."/>
            <person name="Lage O.M."/>
            <person name="Pohl T."/>
            <person name="Merkel B.J."/>
            <person name="Hornburger P."/>
            <person name="Mueller R.-W."/>
            <person name="Bruemmer F."/>
            <person name="Labrenz M."/>
            <person name="Spormann A.M."/>
            <person name="Op den Camp H."/>
            <person name="Overmann J."/>
            <person name="Amann R."/>
            <person name="Jetten M.S.M."/>
            <person name="Mascher T."/>
            <person name="Medema M.H."/>
            <person name="Devos D.P."/>
            <person name="Kaster A.-K."/>
            <person name="Ovreas L."/>
            <person name="Rohde M."/>
            <person name="Galperin M.Y."/>
            <person name="Jogler C."/>
        </authorList>
    </citation>
    <scope>NUCLEOTIDE SEQUENCE [LARGE SCALE GENOMIC DNA]</scope>
    <source>
        <strain evidence="1 2">SV_7m_r</strain>
    </source>
</reference>
<name>A0A517SNG9_9BACT</name>
<protein>
    <submittedName>
        <fullName evidence="1">Uncharacterized protein</fullName>
    </submittedName>
</protein>
<accession>A0A517SNG9</accession>
<dbReference type="Gene3D" id="2.60.120.380">
    <property type="match status" value="2"/>
</dbReference>
<sequence>MKLPSSLQQAICAAIRSAVIITVLVSVCVLDRSRSCSAQERPEFCIFPYRCPIAARLSPQVGQTGSEVKLLLQGARLQEIQEVLFYRSGITFVGFEPAALVPDDIHQMPIDAPEGTAAWLTLKIAGDCPLGEHFLRVRTSDALSEMVSFWVTPFPCVAEQHLGHDSATSSNGSIETAQQIALGNSVYGYHPKNSTMDHDFYAVDLNQGQRLTVEVWSSCLGYQHFRAMSDIAITVYDSDGKRIAAVDDSSLMGMDPILNITVERAGKYFVNIHQSMDFEGILRHYVAHFSDAPRPMITYPLGGQAGTVLSAVGIGDISGDIPLEIKLPAKPGAFEKAILEHRTGRSVVANQVKLASFGDVLEDDQAHFTPETAQRFDGDLPIAFNGQILDEGKTDWFRFRAEKGKRYRVRTYAATLGSSLDAKLRIIPAPGVNSRINITADDSSWVDHDWYGNDKVWIIQDRMDPIAVFEPDVDGEYLVGIHDSQRLYGPDYVYRIEFQPLTDRALVHFPTDYREAPNKRDRLVVPRGNTIEHPFAIKYATGNRYRGGMRLVAHGLPQGVSFSCPPLEPGQMLTQGVLTATKDAKPWSGLIDFSLEPTEPDADFTGSYVHNVPSTQRRGGNDVVFNRVRRCALAVVQEAPFAVSVKQPTISLAQNAIIDLEVQVDRRDGFEGAVRLYAAWTPPGITVSVPLVIPAGQTKGVYRLQASGSVKPGQYPLTLTAQENQGGDRGWGTGFHFVASPPIQLSVVRPYLEIQLARSSIERLQEGTIKATIKTINPLPSHAQATLVRLPKGVELLAPVTIKPGQREAAFQVRATKDCLTGQYREIGCQIAIQAAGQTITQQTGDGTLRIDAER</sequence>
<dbReference type="OrthoDB" id="237792at2"/>
<proteinExistence type="predicted"/>
<evidence type="ECO:0000313" key="2">
    <source>
        <dbReference type="Proteomes" id="UP000315003"/>
    </source>
</evidence>
<organism evidence="1 2">
    <name type="scientific">Stieleria bergensis</name>
    <dbReference type="NCBI Taxonomy" id="2528025"/>
    <lineage>
        <taxon>Bacteria</taxon>
        <taxon>Pseudomonadati</taxon>
        <taxon>Planctomycetota</taxon>
        <taxon>Planctomycetia</taxon>
        <taxon>Pirellulales</taxon>
        <taxon>Pirellulaceae</taxon>
        <taxon>Stieleria</taxon>
    </lineage>
</organism>
<dbReference type="Proteomes" id="UP000315003">
    <property type="component" value="Chromosome"/>
</dbReference>
<dbReference type="EMBL" id="CP036272">
    <property type="protein sequence ID" value="QDT57662.1"/>
    <property type="molecule type" value="Genomic_DNA"/>
</dbReference>
<gene>
    <name evidence="1" type="ORF">SV7mr_01450</name>
</gene>
<evidence type="ECO:0000313" key="1">
    <source>
        <dbReference type="EMBL" id="QDT57662.1"/>
    </source>
</evidence>
<keyword evidence="2" id="KW-1185">Reference proteome</keyword>
<dbReference type="RefSeq" id="WP_145268293.1">
    <property type="nucleotide sequence ID" value="NZ_CP036272.1"/>
</dbReference>
<dbReference type="AlphaFoldDB" id="A0A517SNG9"/>